<evidence type="ECO:0000256" key="4">
    <source>
        <dbReference type="ARBA" id="ARBA00023008"/>
    </source>
</evidence>
<dbReference type="AlphaFoldDB" id="A0A6N4DQR5"/>
<dbReference type="Pfam" id="PF18764">
    <property type="entry name" value="nos_propeller"/>
    <property type="match status" value="1"/>
</dbReference>
<dbReference type="NCBIfam" id="TIGR04246">
    <property type="entry name" value="nitrous_NosZ_Gp"/>
    <property type="match status" value="1"/>
</dbReference>
<comment type="subcellular location">
    <subcellularLocation>
        <location evidence="1">Periplasm</location>
    </subcellularLocation>
</comment>
<evidence type="ECO:0000256" key="5">
    <source>
        <dbReference type="SAM" id="SignalP"/>
    </source>
</evidence>
<dbReference type="Proteomes" id="UP000250928">
    <property type="component" value="Unassembled WGS sequence"/>
</dbReference>
<dbReference type="PROSITE" id="PS50857">
    <property type="entry name" value="COX2_CUA"/>
    <property type="match status" value="1"/>
</dbReference>
<keyword evidence="4" id="KW-0186">Copper</keyword>
<protein>
    <submittedName>
        <fullName evidence="7">Cytochrome C</fullName>
    </submittedName>
</protein>
<dbReference type="SUPFAM" id="SSF49503">
    <property type="entry name" value="Cupredoxins"/>
    <property type="match status" value="1"/>
</dbReference>
<evidence type="ECO:0000259" key="6">
    <source>
        <dbReference type="PROSITE" id="PS50857"/>
    </source>
</evidence>
<feature type="chain" id="PRO_5026821704" evidence="5">
    <location>
        <begin position="28"/>
        <end position="774"/>
    </location>
</feature>
<dbReference type="InterPro" id="IPR002429">
    <property type="entry name" value="CcO_II-like_C"/>
</dbReference>
<dbReference type="PANTHER" id="PTHR42838:SF2">
    <property type="entry name" value="NITROUS-OXIDE REDUCTASE"/>
    <property type="match status" value="1"/>
</dbReference>
<comment type="caution">
    <text evidence="7">The sequence shown here is derived from an EMBL/GenBank/DDBJ whole genome shotgun (WGS) entry which is preliminary data.</text>
</comment>
<dbReference type="GO" id="GO:0005507">
    <property type="term" value="F:copper ion binding"/>
    <property type="evidence" value="ECO:0007669"/>
    <property type="project" value="InterPro"/>
</dbReference>
<dbReference type="InterPro" id="IPR034205">
    <property type="entry name" value="N2OR_C"/>
</dbReference>
<gene>
    <name evidence="7" type="ORF">C3L24_10710</name>
</gene>
<dbReference type="InterPro" id="IPR051403">
    <property type="entry name" value="NosZ/Cyto_c_oxidase_sub2"/>
</dbReference>
<dbReference type="GO" id="GO:0016020">
    <property type="term" value="C:membrane"/>
    <property type="evidence" value="ECO:0007669"/>
    <property type="project" value="InterPro"/>
</dbReference>
<evidence type="ECO:0000313" key="7">
    <source>
        <dbReference type="EMBL" id="PUD99606.1"/>
    </source>
</evidence>
<evidence type="ECO:0000256" key="3">
    <source>
        <dbReference type="ARBA" id="ARBA00022764"/>
    </source>
</evidence>
<dbReference type="GO" id="GO:0042597">
    <property type="term" value="C:periplasmic space"/>
    <property type="evidence" value="ECO:0007669"/>
    <property type="project" value="UniProtKB-SubCell"/>
</dbReference>
<dbReference type="Gene3D" id="2.130.10.10">
    <property type="entry name" value="YVTN repeat-like/Quinoprotein amine dehydrogenase"/>
    <property type="match status" value="1"/>
</dbReference>
<sequence length="774" mass="86004">MKPTNKRILALLMGLGMGLSAASTAWSAESLEDVMKRRGLTQKDILAAAKTYTPTGGRDEYLVFSSGGQSGQVIVYGIPSMRILKYIGVFTPEPWQGYGFDDESKAVLAQGRINGKDINYGDTHHPAISETDGESDGRWLAINDKANPRMAIIDLHDFETKQIVVNPFFKSEHGGAFFTPNSEYILDPAQYAAPFEDEFVPLEQFNEKYRGGITYWKFDKDKGRIDSENSFTFEFPPYSQDLADAGKGPSYGWGFNNSFCSERYVGGIERGRPPFEAGCSSKDTDFMHVTNWKKAEELIKVGKVQKSKGQYLITMEQAIAEGLLYLIPEPKSPHGVDVTPDGRFITVSGKLDSHTWVYSFEKIMQAIDNKKFEGKDPYGIPIIALQDALEHQVNVGLGPLHTQYDAKPCVAYTSIYVDSMVTKWDYCQGKVLDTLPVHYNIGHLMSMEGDTTSPDGKYLVALNKLAIDRFNPVGPLHPQNHQLIDISGDKMELLYDMPLPLGEPHYAVAIKADKLKPVVRYKSGWDSRSDEKSPFATRAGREKTERTCDASGNCTVDVRGTVIRSHITPEIIEVEEGDTVSIHLTNLERAEDEVHGFAMYGQNVQLSIEPGKTTSTTFVAEKAGVYPYYCTEFCSALHLEMQGYLLVRPKGYKAEATAMQEGTTYTKADYEKQVKTNLDTQAVIDQVVGFITSHNFKDFPTVVALVEDATDQLGFAKGAREKAEAAAAAGDYQNAMLWANQWWQYQVKTADLGLRAKTHLEENGAKKVKSVATS</sequence>
<dbReference type="InterPro" id="IPR026468">
    <property type="entry name" value="Nitrous_oxide_Rdtase_Sec-dep"/>
</dbReference>
<proteinExistence type="predicted"/>
<keyword evidence="5" id="KW-0732">Signal</keyword>
<dbReference type="PANTHER" id="PTHR42838">
    <property type="entry name" value="CYTOCHROME C OXIDASE SUBUNIT II"/>
    <property type="match status" value="1"/>
</dbReference>
<keyword evidence="3" id="KW-0574">Periplasm</keyword>
<dbReference type="Gene3D" id="2.60.40.420">
    <property type="entry name" value="Cupredoxins - blue copper proteins"/>
    <property type="match status" value="1"/>
</dbReference>
<organism evidence="7 8">
    <name type="scientific">Candidatus Sedimenticola endophacoides</name>
    <dbReference type="NCBI Taxonomy" id="2548426"/>
    <lineage>
        <taxon>Bacteria</taxon>
        <taxon>Pseudomonadati</taxon>
        <taxon>Pseudomonadota</taxon>
        <taxon>Gammaproteobacteria</taxon>
        <taxon>Chromatiales</taxon>
        <taxon>Sedimenticolaceae</taxon>
        <taxon>Sedimenticola</taxon>
    </lineage>
</organism>
<evidence type="ECO:0000256" key="2">
    <source>
        <dbReference type="ARBA" id="ARBA00022723"/>
    </source>
</evidence>
<dbReference type="InterPro" id="IPR028096">
    <property type="entry name" value="EfeO_Cupredoxin"/>
</dbReference>
<feature type="domain" description="Cytochrome oxidase subunit II copper A binding" evidence="6">
    <location>
        <begin position="503"/>
        <end position="660"/>
    </location>
</feature>
<dbReference type="Pfam" id="PF13473">
    <property type="entry name" value="Cupredoxin_1"/>
    <property type="match status" value="1"/>
</dbReference>
<feature type="signal peptide" evidence="5">
    <location>
        <begin position="1"/>
        <end position="27"/>
    </location>
</feature>
<keyword evidence="2" id="KW-0479">Metal-binding</keyword>
<dbReference type="InterPro" id="IPR015943">
    <property type="entry name" value="WD40/YVTN_repeat-like_dom_sf"/>
</dbReference>
<dbReference type="CDD" id="cd04223">
    <property type="entry name" value="N2OR_C"/>
    <property type="match status" value="1"/>
</dbReference>
<dbReference type="GO" id="GO:0004129">
    <property type="term" value="F:cytochrome-c oxidase activity"/>
    <property type="evidence" value="ECO:0007669"/>
    <property type="project" value="InterPro"/>
</dbReference>
<dbReference type="InterPro" id="IPR008972">
    <property type="entry name" value="Cupredoxin"/>
</dbReference>
<dbReference type="InterPro" id="IPR011045">
    <property type="entry name" value="N2O_reductase_N"/>
</dbReference>
<name>A0A6N4DQR5_9GAMM</name>
<dbReference type="EMBL" id="PQCO01000253">
    <property type="protein sequence ID" value="PUD99606.1"/>
    <property type="molecule type" value="Genomic_DNA"/>
</dbReference>
<evidence type="ECO:0000256" key="1">
    <source>
        <dbReference type="ARBA" id="ARBA00004418"/>
    </source>
</evidence>
<dbReference type="InterPro" id="IPR041114">
    <property type="entry name" value="Nos_propeller"/>
</dbReference>
<reference evidence="7 8" key="1">
    <citation type="submission" date="2018-01" db="EMBL/GenBank/DDBJ databases">
        <title>Novel co-symbiosis in the lucinid bivalve Phacoides pectinatus.</title>
        <authorList>
            <person name="Lim S.J."/>
            <person name="Davis B.G."/>
            <person name="Gill D.E."/>
            <person name="Engel A.S."/>
            <person name="Anderson L.C."/>
            <person name="Campbell B.J."/>
        </authorList>
    </citation>
    <scope>NUCLEOTIDE SEQUENCE [LARGE SCALE GENOMIC DNA]</scope>
    <source>
        <strain evidence="7">N3_P5</strain>
    </source>
</reference>
<evidence type="ECO:0000313" key="8">
    <source>
        <dbReference type="Proteomes" id="UP000250928"/>
    </source>
</evidence>
<dbReference type="SUPFAM" id="SSF50974">
    <property type="entry name" value="Nitrous oxide reductase, N-terminal domain"/>
    <property type="match status" value="1"/>
</dbReference>
<accession>A0A6N4DQR5</accession>